<protein>
    <submittedName>
        <fullName evidence="1">Uncharacterized protein</fullName>
    </submittedName>
</protein>
<evidence type="ECO:0000313" key="1">
    <source>
        <dbReference type="EMBL" id="RAL60060.1"/>
    </source>
</evidence>
<sequence>MKRLRSIGLYRVIYGREGFMMSSNRLHPVLIRSPLLSAKHSATTTSGTTIGLRSTASTSSSCLCNELVLFVPDFFAIKPIETTTRITKNENMEENQEETTKDITDELTASSESPIQDLATQAEMIKALGNLGKPNVIIRHLIFSACMTNPLTVDLLDLNQVKYVNNTSNAIFYNLSQTCTMLKSKIGGWFPSQKAVLESPYFGLFVPNCTTFVLDLATEEQNTEEDDAAKAQFKRAKTTFREFFCEEAHKRNIHKMRIELMNPIRIKHFAHLI</sequence>
<dbReference type="EMBL" id="QKRW01000044">
    <property type="protein sequence ID" value="RAL60060.1"/>
    <property type="molecule type" value="Genomic_DNA"/>
</dbReference>
<dbReference type="AlphaFoldDB" id="A0A395IIJ3"/>
<dbReference type="OrthoDB" id="10393629at2759"/>
<gene>
    <name evidence="1" type="ORF">DID88_000686</name>
</gene>
<organism evidence="1 2">
    <name type="scientific">Monilinia fructigena</name>
    <dbReference type="NCBI Taxonomy" id="38457"/>
    <lineage>
        <taxon>Eukaryota</taxon>
        <taxon>Fungi</taxon>
        <taxon>Dikarya</taxon>
        <taxon>Ascomycota</taxon>
        <taxon>Pezizomycotina</taxon>
        <taxon>Leotiomycetes</taxon>
        <taxon>Helotiales</taxon>
        <taxon>Sclerotiniaceae</taxon>
        <taxon>Monilinia</taxon>
    </lineage>
</organism>
<dbReference type="Proteomes" id="UP000249056">
    <property type="component" value="Unassembled WGS sequence"/>
</dbReference>
<evidence type="ECO:0000313" key="2">
    <source>
        <dbReference type="Proteomes" id="UP000249056"/>
    </source>
</evidence>
<name>A0A395IIJ3_9HELO</name>
<reference evidence="1 2" key="1">
    <citation type="submission" date="2018-06" db="EMBL/GenBank/DDBJ databases">
        <title>Genome Sequence of the Brown Rot Fungal Pathogen Monilinia fructigena.</title>
        <authorList>
            <person name="Landi L."/>
            <person name="De Miccolis Angelini R.M."/>
            <person name="Pollastro S."/>
            <person name="Abate D."/>
            <person name="Faretra F."/>
            <person name="Romanazzi G."/>
        </authorList>
    </citation>
    <scope>NUCLEOTIDE SEQUENCE [LARGE SCALE GENOMIC DNA]</scope>
    <source>
        <strain evidence="1 2">Mfrg269</strain>
    </source>
</reference>
<proteinExistence type="predicted"/>
<accession>A0A395IIJ3</accession>
<comment type="caution">
    <text evidence="1">The sequence shown here is derived from an EMBL/GenBank/DDBJ whole genome shotgun (WGS) entry which is preliminary data.</text>
</comment>
<keyword evidence="2" id="KW-1185">Reference proteome</keyword>